<dbReference type="Proteomes" id="UP000242414">
    <property type="component" value="Unassembled WGS sequence"/>
</dbReference>
<dbReference type="VEuPathDB" id="FungiDB:BCV72DRAFT_308616"/>
<proteinExistence type="predicted"/>
<organism evidence="1">
    <name type="scientific">Rhizopus microsporus var. microsporus</name>
    <dbReference type="NCBI Taxonomy" id="86635"/>
    <lineage>
        <taxon>Eukaryota</taxon>
        <taxon>Fungi</taxon>
        <taxon>Fungi incertae sedis</taxon>
        <taxon>Mucoromycota</taxon>
        <taxon>Mucoromycotina</taxon>
        <taxon>Mucoromycetes</taxon>
        <taxon>Mucorales</taxon>
        <taxon>Mucorineae</taxon>
        <taxon>Rhizopodaceae</taxon>
        <taxon>Rhizopus</taxon>
    </lineage>
</organism>
<dbReference type="EMBL" id="KV922022">
    <property type="protein sequence ID" value="ORE03008.1"/>
    <property type="molecule type" value="Genomic_DNA"/>
</dbReference>
<accession>A0A1X0QTF4</accession>
<name>A0A1X0QTF4_RHIZD</name>
<protein>
    <submittedName>
        <fullName evidence="1">Uncharacterized protein</fullName>
    </submittedName>
</protein>
<dbReference type="OrthoDB" id="2282826at2759"/>
<reference evidence="1" key="1">
    <citation type="journal article" date="2016" name="Proc. Natl. Acad. Sci. U.S.A.">
        <title>Lipid metabolic changes in an early divergent fungus govern the establishment of a mutualistic symbiosis with endobacteria.</title>
        <authorList>
            <person name="Lastovetsky O.A."/>
            <person name="Gaspar M.L."/>
            <person name="Mondo S.J."/>
            <person name="LaButti K.M."/>
            <person name="Sandor L."/>
            <person name="Grigoriev I.V."/>
            <person name="Henry S.A."/>
            <person name="Pawlowska T.E."/>
        </authorList>
    </citation>
    <scope>NUCLEOTIDE SEQUENCE [LARGE SCALE GENOMIC DNA]</scope>
    <source>
        <strain evidence="1">ATCC 52814</strain>
    </source>
</reference>
<gene>
    <name evidence="1" type="ORF">BCV72DRAFT_308616</name>
</gene>
<evidence type="ECO:0000313" key="1">
    <source>
        <dbReference type="EMBL" id="ORE03008.1"/>
    </source>
</evidence>
<dbReference type="AlphaFoldDB" id="A0A1X0QTF4"/>
<sequence>MIKAVAGKFAYASVETFQKLKLYFVQASDEHIRLWSIQYAGNGIFNFNRENKGTVTEETHQVQHMIPLLLDFFYDLRVGTFISLGEAAKTIEELKVEDEAAKKVKGESSSQEMLLYGIICPEVFRLSYHLQGKAFERQSFVSLPESD</sequence>